<keyword evidence="3" id="KW-1185">Reference proteome</keyword>
<evidence type="ECO:0000256" key="1">
    <source>
        <dbReference type="SAM" id="Phobius"/>
    </source>
</evidence>
<comment type="caution">
    <text evidence="2">The sequence shown here is derived from an EMBL/GenBank/DDBJ whole genome shotgun (WGS) entry which is preliminary data.</text>
</comment>
<dbReference type="Proteomes" id="UP001595607">
    <property type="component" value="Unassembled WGS sequence"/>
</dbReference>
<dbReference type="EMBL" id="JBHRVA010000002">
    <property type="protein sequence ID" value="MFC3302273.1"/>
    <property type="molecule type" value="Genomic_DNA"/>
</dbReference>
<evidence type="ECO:0000313" key="3">
    <source>
        <dbReference type="Proteomes" id="UP001595607"/>
    </source>
</evidence>
<keyword evidence="1" id="KW-0812">Transmembrane</keyword>
<evidence type="ECO:0000313" key="2">
    <source>
        <dbReference type="EMBL" id="MFC3302273.1"/>
    </source>
</evidence>
<keyword evidence="1" id="KW-0472">Membrane</keyword>
<feature type="transmembrane region" description="Helical" evidence="1">
    <location>
        <begin position="21"/>
        <end position="49"/>
    </location>
</feature>
<name>A0ABV7MB49_9PROT</name>
<dbReference type="RefSeq" id="WP_378992585.1">
    <property type="nucleotide sequence ID" value="NZ_JBHRVA010000002.1"/>
</dbReference>
<sequence>MILVERIQNRRYDFTGLDPEIASLLGFSAGAGITIFGAVAGYSLAWIIYWMRKR</sequence>
<keyword evidence="1" id="KW-1133">Transmembrane helix</keyword>
<proteinExistence type="predicted"/>
<reference evidence="3" key="1">
    <citation type="journal article" date="2019" name="Int. J. Syst. Evol. Microbiol.">
        <title>The Global Catalogue of Microorganisms (GCM) 10K type strain sequencing project: providing services to taxonomists for standard genome sequencing and annotation.</title>
        <authorList>
            <consortium name="The Broad Institute Genomics Platform"/>
            <consortium name="The Broad Institute Genome Sequencing Center for Infectious Disease"/>
            <person name="Wu L."/>
            <person name="Ma J."/>
        </authorList>
    </citation>
    <scope>NUCLEOTIDE SEQUENCE [LARGE SCALE GENOMIC DNA]</scope>
    <source>
        <strain evidence="3">KCTC 22245</strain>
    </source>
</reference>
<accession>A0ABV7MB49</accession>
<organism evidence="2 3">
    <name type="scientific">Parvularcula lutaonensis</name>
    <dbReference type="NCBI Taxonomy" id="491923"/>
    <lineage>
        <taxon>Bacteria</taxon>
        <taxon>Pseudomonadati</taxon>
        <taxon>Pseudomonadota</taxon>
        <taxon>Alphaproteobacteria</taxon>
        <taxon>Parvularculales</taxon>
        <taxon>Parvularculaceae</taxon>
        <taxon>Parvularcula</taxon>
    </lineage>
</organism>
<gene>
    <name evidence="2" type="ORF">ACFONP_05960</name>
</gene>
<protein>
    <submittedName>
        <fullName evidence="2">Uncharacterized protein</fullName>
    </submittedName>
</protein>